<organism evidence="1 2">
    <name type="scientific">Mycetocola miduiensis</name>
    <dbReference type="NCBI Taxonomy" id="995034"/>
    <lineage>
        <taxon>Bacteria</taxon>
        <taxon>Bacillati</taxon>
        <taxon>Actinomycetota</taxon>
        <taxon>Actinomycetes</taxon>
        <taxon>Micrococcales</taxon>
        <taxon>Microbacteriaceae</taxon>
        <taxon>Mycetocola</taxon>
    </lineage>
</organism>
<evidence type="ECO:0000313" key="2">
    <source>
        <dbReference type="Proteomes" id="UP000198867"/>
    </source>
</evidence>
<gene>
    <name evidence="1" type="ORF">SAMN05216219_0163</name>
</gene>
<dbReference type="Proteomes" id="UP000198867">
    <property type="component" value="Unassembled WGS sequence"/>
</dbReference>
<dbReference type="EMBL" id="FOVM01000001">
    <property type="protein sequence ID" value="SFN36350.1"/>
    <property type="molecule type" value="Genomic_DNA"/>
</dbReference>
<dbReference type="Gene3D" id="3.40.50.300">
    <property type="entry name" value="P-loop containing nucleotide triphosphate hydrolases"/>
    <property type="match status" value="1"/>
</dbReference>
<dbReference type="SUPFAM" id="SSF52540">
    <property type="entry name" value="P-loop containing nucleoside triphosphate hydrolases"/>
    <property type="match status" value="1"/>
</dbReference>
<accession>A0A1I4YFH1</accession>
<dbReference type="RefSeq" id="WP_177216670.1">
    <property type="nucleotide sequence ID" value="NZ_FOVM01000001.1"/>
</dbReference>
<reference evidence="2" key="1">
    <citation type="submission" date="2016-10" db="EMBL/GenBank/DDBJ databases">
        <authorList>
            <person name="Varghese N."/>
            <person name="Submissions S."/>
        </authorList>
    </citation>
    <scope>NUCLEOTIDE SEQUENCE [LARGE SCALE GENOMIC DNA]</scope>
    <source>
        <strain evidence="2">CGMCC 1.11101</strain>
    </source>
</reference>
<dbReference type="InterPro" id="IPR027417">
    <property type="entry name" value="P-loop_NTPase"/>
</dbReference>
<dbReference type="STRING" id="995034.SAMN05216219_0163"/>
<protein>
    <submittedName>
        <fullName evidence="1">Sugar-phosphatase</fullName>
    </submittedName>
</protein>
<proteinExistence type="predicted"/>
<name>A0A1I4YFH1_9MICO</name>
<dbReference type="Pfam" id="PF13671">
    <property type="entry name" value="AAA_33"/>
    <property type="match status" value="1"/>
</dbReference>
<dbReference type="AlphaFoldDB" id="A0A1I4YFH1"/>
<keyword evidence="2" id="KW-1185">Reference proteome</keyword>
<evidence type="ECO:0000313" key="1">
    <source>
        <dbReference type="EMBL" id="SFN36350.1"/>
    </source>
</evidence>
<sequence>MIVVVAGPAGSGKSTLGLSLARALRLPYLDLDTMTNPVLEGLGVVLAEQMHWNDPRLREVVRPARYRALRDTLADQVAAGLGAVLVAPFTAELQGGDEWDKLVDAADCVPAVVWVRASPALLAERRAARAADRDAHIVDAIGGTPPAVAHLAVDAALPTAEQVQVVLQHPAIADWPG</sequence>